<keyword evidence="3" id="KW-0482">Metalloprotease</keyword>
<dbReference type="GO" id="GO:0080120">
    <property type="term" value="P:CAAX-box protein maturation"/>
    <property type="evidence" value="ECO:0007669"/>
    <property type="project" value="UniProtKB-ARBA"/>
</dbReference>
<evidence type="ECO:0000256" key="1">
    <source>
        <dbReference type="SAM" id="Phobius"/>
    </source>
</evidence>
<keyword evidence="1" id="KW-0812">Transmembrane</keyword>
<dbReference type="InterPro" id="IPR003675">
    <property type="entry name" value="Rce1/LyrA-like_dom"/>
</dbReference>
<dbReference type="AlphaFoldDB" id="A0A2B2LN06"/>
<feature type="transmembrane region" description="Helical" evidence="1">
    <location>
        <begin position="143"/>
        <end position="164"/>
    </location>
</feature>
<feature type="domain" description="CAAX prenyl protease 2/Lysostaphin resistance protein A-like" evidence="2">
    <location>
        <begin position="106"/>
        <end position="207"/>
    </location>
</feature>
<organism evidence="3 4">
    <name type="scientific">Bacillus cereus</name>
    <dbReference type="NCBI Taxonomy" id="1396"/>
    <lineage>
        <taxon>Bacteria</taxon>
        <taxon>Bacillati</taxon>
        <taxon>Bacillota</taxon>
        <taxon>Bacilli</taxon>
        <taxon>Bacillales</taxon>
        <taxon>Bacillaceae</taxon>
        <taxon>Bacillus</taxon>
        <taxon>Bacillus cereus group</taxon>
    </lineage>
</organism>
<feature type="transmembrane region" description="Helical" evidence="1">
    <location>
        <begin position="231"/>
        <end position="253"/>
    </location>
</feature>
<feature type="transmembrane region" description="Helical" evidence="1">
    <location>
        <begin position="195"/>
        <end position="211"/>
    </location>
</feature>
<dbReference type="GO" id="GO:0006508">
    <property type="term" value="P:proteolysis"/>
    <property type="evidence" value="ECO:0007669"/>
    <property type="project" value="UniProtKB-KW"/>
</dbReference>
<proteinExistence type="predicted"/>
<dbReference type="InterPro" id="IPR052710">
    <property type="entry name" value="CAAX_protease"/>
</dbReference>
<feature type="transmembrane region" description="Helical" evidence="1">
    <location>
        <begin position="170"/>
        <end position="190"/>
    </location>
</feature>
<dbReference type="PANTHER" id="PTHR36435">
    <property type="entry name" value="SLR1288 PROTEIN"/>
    <property type="match status" value="1"/>
</dbReference>
<dbReference type="PANTHER" id="PTHR36435:SF1">
    <property type="entry name" value="CAAX AMINO TERMINAL PROTEASE FAMILY PROTEIN"/>
    <property type="match status" value="1"/>
</dbReference>
<accession>A0A2B2LN06</accession>
<feature type="transmembrane region" description="Helical" evidence="1">
    <location>
        <begin position="40"/>
        <end position="60"/>
    </location>
</feature>
<sequence>MKKLFEKSPAGVILSFFVVIMALTIVVDSVFGAIFTDGNISQLVARTVLIVIMLLVNVTVFKLKFGNMLSRIGLGLLLLLPGLSYVVLNLLSVEFDTLMKASMQAYLIAVVSTLAAVSYEEILLRGLLLNGLLKAWSQKKNGILLAVIWSSLLFSSVHALNLLAGAPLDATLLQLVYATALGFLFAAVYLRTNNLLIPIIGHFVINFSGKLQDIGIDPEEVTGHVSAGDNVGVALIAITVASGIAFVFAMIYLRKKKLAEVNDLNLNIK</sequence>
<feature type="transmembrane region" description="Helical" evidence="1">
    <location>
        <begin position="12"/>
        <end position="34"/>
    </location>
</feature>
<evidence type="ECO:0000313" key="4">
    <source>
        <dbReference type="Proteomes" id="UP000224386"/>
    </source>
</evidence>
<dbReference type="GO" id="GO:0008237">
    <property type="term" value="F:metallopeptidase activity"/>
    <property type="evidence" value="ECO:0007669"/>
    <property type="project" value="UniProtKB-KW"/>
</dbReference>
<gene>
    <name evidence="3" type="ORF">COK05_13560</name>
</gene>
<evidence type="ECO:0000313" key="3">
    <source>
        <dbReference type="EMBL" id="PFQ46184.1"/>
    </source>
</evidence>
<dbReference type="EMBL" id="NVAP01000027">
    <property type="protein sequence ID" value="PFQ46184.1"/>
    <property type="molecule type" value="Genomic_DNA"/>
</dbReference>
<protein>
    <submittedName>
        <fullName evidence="3">CPBP family intramembrane metalloprotease</fullName>
    </submittedName>
</protein>
<keyword evidence="1" id="KW-1133">Transmembrane helix</keyword>
<evidence type="ECO:0000259" key="2">
    <source>
        <dbReference type="Pfam" id="PF02517"/>
    </source>
</evidence>
<reference evidence="3 4" key="1">
    <citation type="submission" date="2017-09" db="EMBL/GenBank/DDBJ databases">
        <title>Large-scale bioinformatics analysis of Bacillus genomes uncovers conserved roles of natural products in bacterial physiology.</title>
        <authorList>
            <consortium name="Agbiome Team Llc"/>
            <person name="Bleich R.M."/>
            <person name="Grubbs K.J."/>
            <person name="Santa Maria K.C."/>
            <person name="Allen S.E."/>
            <person name="Farag S."/>
            <person name="Shank E.A."/>
            <person name="Bowers A."/>
        </authorList>
    </citation>
    <scope>NUCLEOTIDE SEQUENCE [LARGE SCALE GENOMIC DNA]</scope>
    <source>
        <strain evidence="3 4">AFS070861</strain>
    </source>
</reference>
<feature type="transmembrane region" description="Helical" evidence="1">
    <location>
        <begin position="103"/>
        <end position="122"/>
    </location>
</feature>
<comment type="caution">
    <text evidence="3">The sequence shown here is derived from an EMBL/GenBank/DDBJ whole genome shotgun (WGS) entry which is preliminary data.</text>
</comment>
<dbReference type="Proteomes" id="UP000224386">
    <property type="component" value="Unassembled WGS sequence"/>
</dbReference>
<dbReference type="Pfam" id="PF02517">
    <property type="entry name" value="Rce1-like"/>
    <property type="match status" value="1"/>
</dbReference>
<dbReference type="RefSeq" id="WP_098612971.1">
    <property type="nucleotide sequence ID" value="NZ_JBNNUB010000014.1"/>
</dbReference>
<feature type="transmembrane region" description="Helical" evidence="1">
    <location>
        <begin position="72"/>
        <end position="91"/>
    </location>
</feature>
<keyword evidence="3" id="KW-0378">Hydrolase</keyword>
<keyword evidence="3" id="KW-0645">Protease</keyword>
<name>A0A2B2LN06_BACCE</name>
<keyword evidence="1" id="KW-0472">Membrane</keyword>
<dbReference type="GO" id="GO:0004175">
    <property type="term" value="F:endopeptidase activity"/>
    <property type="evidence" value="ECO:0007669"/>
    <property type="project" value="UniProtKB-ARBA"/>
</dbReference>